<proteinExistence type="predicted"/>
<protein>
    <submittedName>
        <fullName evidence="1">Uncharacterized protein</fullName>
    </submittedName>
</protein>
<dbReference type="OMA" id="DYLYYAC"/>
<accession>A0A1C7MQM3</accession>
<dbReference type="AlphaFoldDB" id="A0A1C7MQM3"/>
<keyword evidence="2" id="KW-1185">Reference proteome</keyword>
<dbReference type="EMBL" id="LUGG01000001">
    <property type="protein sequence ID" value="OBZ78696.1"/>
    <property type="molecule type" value="Genomic_DNA"/>
</dbReference>
<dbReference type="OrthoDB" id="423313at2759"/>
<evidence type="ECO:0000313" key="2">
    <source>
        <dbReference type="Proteomes" id="UP000092993"/>
    </source>
</evidence>
<gene>
    <name evidence="1" type="ORF">A0H81_01215</name>
</gene>
<sequence>MTYANLIYLGTLTDRIPIVAMFTPSHIGGDVPPIPFGEVFDVPRFIQDSGIQILEWDEVKDPQSEVYDDIGCWNVWEAVQNNEHFPRGSAVPSWLKLDISYTKAPSWLKLIPDYPHDMCSTFWSLARLGFSEERARNIGHALPSPLHGARLDPDEHLLCYDYLYYACAQQSYEFDYDYSPTWRYVVRHFRWTQRVEDITAFYLRQSFGLPSDAEIPPYIAIHARHGDFANWCWAAEKPEDCFAPLSVIARRVKEIQDELRRRKGVDIPMTRVIITSDEKDPAMVSLYGPVILDASIQSNALGFVGTDRSTYSIISRRRVETWQDGATRTVKWGYKGADDH</sequence>
<dbReference type="STRING" id="5627.A0A1C7MQM3"/>
<dbReference type="Proteomes" id="UP000092993">
    <property type="component" value="Unassembled WGS sequence"/>
</dbReference>
<reference evidence="1 2" key="1">
    <citation type="submission" date="2016-03" db="EMBL/GenBank/DDBJ databases">
        <title>Whole genome sequencing of Grifola frondosa 9006-11.</title>
        <authorList>
            <person name="Min B."/>
            <person name="Park H."/>
            <person name="Kim J.-G."/>
            <person name="Cho H."/>
            <person name="Oh Y.-L."/>
            <person name="Kong W.-S."/>
            <person name="Choi I.-G."/>
        </authorList>
    </citation>
    <scope>NUCLEOTIDE SEQUENCE [LARGE SCALE GENOMIC DNA]</scope>
    <source>
        <strain evidence="1 2">9006-11</strain>
    </source>
</reference>
<name>A0A1C7MQM3_GRIFR</name>
<evidence type="ECO:0000313" key="1">
    <source>
        <dbReference type="EMBL" id="OBZ78696.1"/>
    </source>
</evidence>
<organism evidence="1 2">
    <name type="scientific">Grifola frondosa</name>
    <name type="common">Maitake</name>
    <name type="synonym">Polyporus frondosus</name>
    <dbReference type="NCBI Taxonomy" id="5627"/>
    <lineage>
        <taxon>Eukaryota</taxon>
        <taxon>Fungi</taxon>
        <taxon>Dikarya</taxon>
        <taxon>Basidiomycota</taxon>
        <taxon>Agaricomycotina</taxon>
        <taxon>Agaricomycetes</taxon>
        <taxon>Polyporales</taxon>
        <taxon>Grifolaceae</taxon>
        <taxon>Grifola</taxon>
    </lineage>
</organism>
<comment type="caution">
    <text evidence="1">The sequence shown here is derived from an EMBL/GenBank/DDBJ whole genome shotgun (WGS) entry which is preliminary data.</text>
</comment>
<dbReference type="CDD" id="cd11296">
    <property type="entry name" value="O-FucT_like"/>
    <property type="match status" value="1"/>
</dbReference>